<dbReference type="Pfam" id="PF00756">
    <property type="entry name" value="Esterase"/>
    <property type="match status" value="1"/>
</dbReference>
<feature type="region of interest" description="Disordered" evidence="1">
    <location>
        <begin position="1"/>
        <end position="26"/>
    </location>
</feature>
<dbReference type="InterPro" id="IPR000801">
    <property type="entry name" value="Esterase-like"/>
</dbReference>
<evidence type="ECO:0000256" key="1">
    <source>
        <dbReference type="SAM" id="MobiDB-lite"/>
    </source>
</evidence>
<evidence type="ECO:0000313" key="2">
    <source>
        <dbReference type="EMBL" id="AKT37461.1"/>
    </source>
</evidence>
<feature type="compositionally biased region" description="Gly residues" evidence="1">
    <location>
        <begin position="1"/>
        <end position="11"/>
    </location>
</feature>
<dbReference type="AlphaFoldDB" id="A0A0K1E9A2"/>
<name>A0A0K1E9A2_CHOCO</name>
<dbReference type="InterPro" id="IPR050583">
    <property type="entry name" value="Mycobacterial_A85_antigen"/>
</dbReference>
<sequence length="316" mass="33499">MGDSGAGGSCDGSGEPLPAAPTPFTLGGQQAWAHDEGFASGYFHTYDALDVGGAGARKVHVFLPRDYGSSCVQYPVVYMNDGDTTFWPGSVGKTWDVAARLAELYAEGAIPQVIVVAVHPLARDREYTHAEFAPNRVCCGVSSYADYLADRVKGFIDANYRTRREREVTAIVGSSHGGLGAFLVGALRSESFGLVGSLSPSFWVGLDAVHGGAYTGGALASSALLDLTGAALGNPAMRPRVWIDWGLVRSGGFHNAEIEAAATTRGQEMVTLLGASFGYGAGELAWNEDPQGEHDELSWSRRFPEVMKFFYGTSSP</sequence>
<keyword evidence="3" id="KW-1185">Reference proteome</keyword>
<dbReference type="KEGG" id="ccro:CMC5_016020"/>
<dbReference type="InterPro" id="IPR029058">
    <property type="entry name" value="AB_hydrolase_fold"/>
</dbReference>
<dbReference type="EMBL" id="CP012159">
    <property type="protein sequence ID" value="AKT37461.1"/>
    <property type="molecule type" value="Genomic_DNA"/>
</dbReference>
<dbReference type="STRING" id="52.CMC5_016020"/>
<dbReference type="Gene3D" id="3.40.50.1820">
    <property type="entry name" value="alpha/beta hydrolase"/>
    <property type="match status" value="1"/>
</dbReference>
<evidence type="ECO:0008006" key="4">
    <source>
        <dbReference type="Google" id="ProtNLM"/>
    </source>
</evidence>
<dbReference type="SUPFAM" id="SSF53474">
    <property type="entry name" value="alpha/beta-Hydrolases"/>
    <property type="match status" value="1"/>
</dbReference>
<organism evidence="2 3">
    <name type="scientific">Chondromyces crocatus</name>
    <dbReference type="NCBI Taxonomy" id="52"/>
    <lineage>
        <taxon>Bacteria</taxon>
        <taxon>Pseudomonadati</taxon>
        <taxon>Myxococcota</taxon>
        <taxon>Polyangia</taxon>
        <taxon>Polyangiales</taxon>
        <taxon>Polyangiaceae</taxon>
        <taxon>Chondromyces</taxon>
    </lineage>
</organism>
<evidence type="ECO:0000313" key="3">
    <source>
        <dbReference type="Proteomes" id="UP000067626"/>
    </source>
</evidence>
<accession>A0A0K1E9A2</accession>
<proteinExistence type="predicted"/>
<dbReference type="PANTHER" id="PTHR48098">
    <property type="entry name" value="ENTEROCHELIN ESTERASE-RELATED"/>
    <property type="match status" value="1"/>
</dbReference>
<protein>
    <recommendedName>
        <fullName evidence="4">Esterase</fullName>
    </recommendedName>
</protein>
<dbReference type="OrthoDB" id="49490at2"/>
<dbReference type="Proteomes" id="UP000067626">
    <property type="component" value="Chromosome"/>
</dbReference>
<dbReference type="PANTHER" id="PTHR48098:SF6">
    <property type="entry name" value="FERRI-BACILLIBACTIN ESTERASE BESA"/>
    <property type="match status" value="1"/>
</dbReference>
<gene>
    <name evidence="2" type="ORF">CMC5_016020</name>
</gene>
<reference evidence="2 3" key="1">
    <citation type="submission" date="2015-07" db="EMBL/GenBank/DDBJ databases">
        <title>Genome analysis of myxobacterium Chondromyces crocatus Cm c5 reveals a high potential for natural compound synthesis and the genetic basis for the loss of fruiting body formation.</title>
        <authorList>
            <person name="Zaburannyi N."/>
            <person name="Bunk B."/>
            <person name="Maier J."/>
            <person name="Overmann J."/>
            <person name="Mueller R."/>
        </authorList>
    </citation>
    <scope>NUCLEOTIDE SEQUENCE [LARGE SCALE GENOMIC DNA]</scope>
    <source>
        <strain evidence="2 3">Cm c5</strain>
    </source>
</reference>